<dbReference type="Gene3D" id="3.10.620.30">
    <property type="match status" value="1"/>
</dbReference>
<protein>
    <recommendedName>
        <fullName evidence="2">Transglutaminase-like domain-containing protein</fullName>
    </recommendedName>
</protein>
<keyword evidence="4" id="KW-1185">Reference proteome</keyword>
<feature type="domain" description="Transglutaminase-like" evidence="2">
    <location>
        <begin position="311"/>
        <end position="386"/>
    </location>
</feature>
<sequence length="918" mass="102063">MLLPFLLRATISLIVTDYIVLARPHLEVEKPRGVASIEVVQECVMTSKSTGSAIFHLRHPGDIIEADHTDKAIEITSLRCGAEYKFGGINSNINEDGEMCQLVNFNDDAAEAFNFQIRDCIPTVKDVLNTSPTKRSLEDGFDRCKDGVEQLATRLVSLWLMAVTFKCFIVTCALSVMILGIGRAVSPYDHAVEFLEKNVQRKYKKSFLECQARLAVLGWQRSPWKKHIPEIMFLNDILPFTSLTEEANDFRGCSSEGSKFIHFMRKIVEKCSNVTCAVETLNRKAWSYTSPPIEYAPGGSGGLNAYNLYDVIRKKKSSCTGLSIFLVSALRSVGVPARIAGTPHWNRGPAQCPHGDMDDACGNHNWVEAYIPDPPFQGWLMVDQANLKSALNHSWFVPKPAIFQNDGTMNHSIYASSLAPTEALARMADYFVGAGNRPSPFGHFPLVWDWNDRSVHAWDQRLKADEDPEKIARTHLDVMSVSNINLAMNKLRSNGSRDFDILMKLGNKLLEFETAKWGRPSHTLVCGRVISDAVYALTKLLTNNVVTTVFDKEGIAKLVLEHAIRVRVEAVKISTGDAACILWCLSRIRPFVPDSDDAAELKACWLELCSYMGRGDIAKKMKAAEVALLCSAVASRQSLGIKPTEMGAVWRHAIVPRLDEEFTARNVVEVADALASIFPEESLNSRPKWAADAGKALAVFTKINLTYFTGQGLSRMMHALVRMQALDSVLAPKAIAVVCNNPELYDARSMCGVAYAITKSGYHSVGLCLKACERVLATAGGPVDAQSMVKLIWCSDVVGVMVPQELWQLASTVARKSERLTATMASYTAKRRGYEMIDLSPAILRGSAQDLSLVLWSAAVNGYVLEEDLFLNAIHRILTLRPMDSQSHVMCLWAIAVQAHFRYESMWHHMPQRFRLFR</sequence>
<proteinExistence type="predicted"/>
<feature type="chain" id="PRO_5029650778" description="Transglutaminase-like domain-containing protein" evidence="1">
    <location>
        <begin position="23"/>
        <end position="918"/>
    </location>
</feature>
<dbReference type="PANTHER" id="PTHR35532:SF5">
    <property type="entry name" value="CARBOHYDRATE-BINDING DOMAIN-CONTAINING PROTEIN"/>
    <property type="match status" value="1"/>
</dbReference>
<gene>
    <name evidence="3" type="ORF">FOL47_007657</name>
</gene>
<accession>A0A7J6MV76</accession>
<dbReference type="SUPFAM" id="SSF54001">
    <property type="entry name" value="Cysteine proteinases"/>
    <property type="match status" value="1"/>
</dbReference>
<evidence type="ECO:0000313" key="3">
    <source>
        <dbReference type="EMBL" id="KAF4675519.1"/>
    </source>
</evidence>
<dbReference type="Proteomes" id="UP000591131">
    <property type="component" value="Unassembled WGS sequence"/>
</dbReference>
<dbReference type="AlphaFoldDB" id="A0A7J6MV76"/>
<evidence type="ECO:0000259" key="2">
    <source>
        <dbReference type="SMART" id="SM00460"/>
    </source>
</evidence>
<dbReference type="InterPro" id="IPR002931">
    <property type="entry name" value="Transglutaminase-like"/>
</dbReference>
<dbReference type="PANTHER" id="PTHR35532">
    <property type="entry name" value="SIMILAR TO POLYHYDROXYALKANOATE DEPOLYMERASE"/>
    <property type="match status" value="1"/>
</dbReference>
<reference evidence="3 4" key="1">
    <citation type="submission" date="2020-04" db="EMBL/GenBank/DDBJ databases">
        <title>Perkinsus chesapeaki whole genome sequence.</title>
        <authorList>
            <person name="Bogema D.R."/>
        </authorList>
    </citation>
    <scope>NUCLEOTIDE SEQUENCE [LARGE SCALE GENOMIC DNA]</scope>
    <source>
        <strain evidence="3">ATCC PRA-425</strain>
    </source>
</reference>
<name>A0A7J6MV76_PERCH</name>
<dbReference type="InterPro" id="IPR038765">
    <property type="entry name" value="Papain-like_cys_pep_sf"/>
</dbReference>
<feature type="signal peptide" evidence="1">
    <location>
        <begin position="1"/>
        <end position="22"/>
    </location>
</feature>
<dbReference type="EMBL" id="JAAPAO010000046">
    <property type="protein sequence ID" value="KAF4675519.1"/>
    <property type="molecule type" value="Genomic_DNA"/>
</dbReference>
<keyword evidence="1" id="KW-0732">Signal</keyword>
<evidence type="ECO:0000313" key="4">
    <source>
        <dbReference type="Proteomes" id="UP000591131"/>
    </source>
</evidence>
<evidence type="ECO:0000256" key="1">
    <source>
        <dbReference type="SAM" id="SignalP"/>
    </source>
</evidence>
<dbReference type="OrthoDB" id="525602at2759"/>
<organism evidence="3 4">
    <name type="scientific">Perkinsus chesapeaki</name>
    <name type="common">Clam parasite</name>
    <name type="synonym">Perkinsus andrewsi</name>
    <dbReference type="NCBI Taxonomy" id="330153"/>
    <lineage>
        <taxon>Eukaryota</taxon>
        <taxon>Sar</taxon>
        <taxon>Alveolata</taxon>
        <taxon>Perkinsozoa</taxon>
        <taxon>Perkinsea</taxon>
        <taxon>Perkinsida</taxon>
        <taxon>Perkinsidae</taxon>
        <taxon>Perkinsus</taxon>
    </lineage>
</organism>
<dbReference type="Pfam" id="PF01841">
    <property type="entry name" value="Transglut_core"/>
    <property type="match status" value="1"/>
</dbReference>
<dbReference type="SMART" id="SM00460">
    <property type="entry name" value="TGc"/>
    <property type="match status" value="1"/>
</dbReference>
<comment type="caution">
    <text evidence="3">The sequence shown here is derived from an EMBL/GenBank/DDBJ whole genome shotgun (WGS) entry which is preliminary data.</text>
</comment>